<dbReference type="EMBL" id="BAEO01000056">
    <property type="protein sequence ID" value="GAC20819.1"/>
    <property type="molecule type" value="Genomic_DNA"/>
</dbReference>
<organism evidence="3 4">
    <name type="scientific">Paraglaciecola arctica BSs20135</name>
    <dbReference type="NCBI Taxonomy" id="493475"/>
    <lineage>
        <taxon>Bacteria</taxon>
        <taxon>Pseudomonadati</taxon>
        <taxon>Pseudomonadota</taxon>
        <taxon>Gammaproteobacteria</taxon>
        <taxon>Alteromonadales</taxon>
        <taxon>Alteromonadaceae</taxon>
        <taxon>Paraglaciecola</taxon>
    </lineage>
</organism>
<dbReference type="PANTHER" id="PTHR11138:SF5">
    <property type="entry name" value="METHIONYL-TRNA FORMYLTRANSFERASE, MITOCHONDRIAL"/>
    <property type="match status" value="1"/>
</dbReference>
<keyword evidence="4" id="KW-1185">Reference proteome</keyword>
<dbReference type="PANTHER" id="PTHR11138">
    <property type="entry name" value="METHIONYL-TRNA FORMYLTRANSFERASE"/>
    <property type="match status" value="1"/>
</dbReference>
<dbReference type="STRING" id="493475.GARC_3866"/>
<dbReference type="Pfam" id="PF18216">
    <property type="entry name" value="N_formyltrans_C"/>
    <property type="match status" value="1"/>
</dbReference>
<dbReference type="InterPro" id="IPR040660">
    <property type="entry name" value="N_formyltrans_C"/>
</dbReference>
<name>K6XJK5_9ALTE</name>
<dbReference type="AlphaFoldDB" id="K6XJK5"/>
<dbReference type="GO" id="GO:0004479">
    <property type="term" value="F:methionyl-tRNA formyltransferase activity"/>
    <property type="evidence" value="ECO:0007669"/>
    <property type="project" value="TreeGrafter"/>
</dbReference>
<dbReference type="Pfam" id="PF00551">
    <property type="entry name" value="Formyl_trans_N"/>
    <property type="match status" value="1"/>
</dbReference>
<sequence>MNVVIFADGDVGEKIVSYLISNYIDDLIMVITASENNISVLAKENEIETHVFYKEDKNFYERLPCDIDLGILAWWPHIITKKLIKSAKQGFINTHPSYLPFNRGKNYNFWALVEQVPFGVSIHFVDLSIDSGAILLQKKIPYDWTDNGESLYKKASSSMVDLFQLAYIKLKSGHTACKPQDISMGSFHQSSELEQASQINLEKQYRARDLLNLLRARTFSGHPSCWFVDDGSKYEVTIKIKKVAK</sequence>
<evidence type="ECO:0000259" key="1">
    <source>
        <dbReference type="Pfam" id="PF00551"/>
    </source>
</evidence>
<dbReference type="GO" id="GO:0005829">
    <property type="term" value="C:cytosol"/>
    <property type="evidence" value="ECO:0007669"/>
    <property type="project" value="TreeGrafter"/>
</dbReference>
<evidence type="ECO:0008006" key="5">
    <source>
        <dbReference type="Google" id="ProtNLM"/>
    </source>
</evidence>
<dbReference type="Gene3D" id="3.40.50.12230">
    <property type="match status" value="1"/>
</dbReference>
<feature type="domain" description="Formyl transferase N-terminal" evidence="1">
    <location>
        <begin position="3"/>
        <end position="156"/>
    </location>
</feature>
<proteinExistence type="predicted"/>
<evidence type="ECO:0000259" key="2">
    <source>
        <dbReference type="Pfam" id="PF18216"/>
    </source>
</evidence>
<dbReference type="InterPro" id="IPR036477">
    <property type="entry name" value="Formyl_transf_N_sf"/>
</dbReference>
<dbReference type="SUPFAM" id="SSF53328">
    <property type="entry name" value="Formyltransferase"/>
    <property type="match status" value="1"/>
</dbReference>
<reference evidence="3 4" key="1">
    <citation type="journal article" date="2017" name="Antonie Van Leeuwenhoek">
        <title>Rhizobium rhizosphaerae sp. nov., a novel species isolated from rice rhizosphere.</title>
        <authorList>
            <person name="Zhao J.J."/>
            <person name="Zhang J."/>
            <person name="Zhang R.J."/>
            <person name="Zhang C.W."/>
            <person name="Yin H.Q."/>
            <person name="Zhang X.X."/>
        </authorList>
    </citation>
    <scope>NUCLEOTIDE SEQUENCE [LARGE SCALE GENOMIC DNA]</scope>
    <source>
        <strain evidence="3 4">BSs20135</strain>
    </source>
</reference>
<protein>
    <recommendedName>
        <fullName evidence="5">Formyl transferase N-terminal domain-containing protein</fullName>
    </recommendedName>
</protein>
<dbReference type="CDD" id="cd08369">
    <property type="entry name" value="FMT_core"/>
    <property type="match status" value="1"/>
</dbReference>
<evidence type="ECO:0000313" key="3">
    <source>
        <dbReference type="EMBL" id="GAC20819.1"/>
    </source>
</evidence>
<dbReference type="InterPro" id="IPR002376">
    <property type="entry name" value="Formyl_transf_N"/>
</dbReference>
<feature type="domain" description="N-formyltransferase dimerization C-terminal" evidence="2">
    <location>
        <begin position="194"/>
        <end position="242"/>
    </location>
</feature>
<evidence type="ECO:0000313" key="4">
    <source>
        <dbReference type="Proteomes" id="UP000006327"/>
    </source>
</evidence>
<dbReference type="Proteomes" id="UP000006327">
    <property type="component" value="Unassembled WGS sequence"/>
</dbReference>
<comment type="caution">
    <text evidence="3">The sequence shown here is derived from an EMBL/GenBank/DDBJ whole genome shotgun (WGS) entry which is preliminary data.</text>
</comment>
<dbReference type="eggNOG" id="COG0223">
    <property type="taxonomic scope" value="Bacteria"/>
</dbReference>
<dbReference type="OrthoDB" id="467573at2"/>
<dbReference type="RefSeq" id="WP_007623127.1">
    <property type="nucleotide sequence ID" value="NZ_BAEO01000056.1"/>
</dbReference>
<accession>K6XJK5</accession>
<gene>
    <name evidence="3" type="ORF">GARC_3866</name>
</gene>